<evidence type="ECO:0000313" key="1">
    <source>
        <dbReference type="EMBL" id="CAE7029442.1"/>
    </source>
</evidence>
<comment type="caution">
    <text evidence="1">The sequence shown here is derived from an EMBL/GenBank/DDBJ whole genome shotgun (WGS) entry which is preliminary data.</text>
</comment>
<dbReference type="OrthoDB" id="474399at2759"/>
<gene>
    <name evidence="1" type="ORF">SNAT2548_LOCUS3534</name>
</gene>
<dbReference type="EMBL" id="CAJNDS010000216">
    <property type="protein sequence ID" value="CAE7029442.1"/>
    <property type="molecule type" value="Genomic_DNA"/>
</dbReference>
<protein>
    <submittedName>
        <fullName evidence="1">Uncharacterized protein</fullName>
    </submittedName>
</protein>
<name>A0A812IBQ7_9DINO</name>
<evidence type="ECO:0000313" key="2">
    <source>
        <dbReference type="Proteomes" id="UP000604046"/>
    </source>
</evidence>
<dbReference type="Proteomes" id="UP000604046">
    <property type="component" value="Unassembled WGS sequence"/>
</dbReference>
<reference evidence="1" key="1">
    <citation type="submission" date="2021-02" db="EMBL/GenBank/DDBJ databases">
        <authorList>
            <person name="Dougan E. K."/>
            <person name="Rhodes N."/>
            <person name="Thang M."/>
            <person name="Chan C."/>
        </authorList>
    </citation>
    <scope>NUCLEOTIDE SEQUENCE</scope>
</reference>
<proteinExistence type="predicted"/>
<accession>A0A812IBQ7</accession>
<organism evidence="1 2">
    <name type="scientific">Symbiodinium natans</name>
    <dbReference type="NCBI Taxonomy" id="878477"/>
    <lineage>
        <taxon>Eukaryota</taxon>
        <taxon>Sar</taxon>
        <taxon>Alveolata</taxon>
        <taxon>Dinophyceae</taxon>
        <taxon>Suessiales</taxon>
        <taxon>Symbiodiniaceae</taxon>
        <taxon>Symbiodinium</taxon>
    </lineage>
</organism>
<sequence>MDLKLRAQVESVLRCADKEPMAQMQEVQSLLLAAGLAYKAQEKPTMLLVHPCNRGGLMVNPHDCHSRGCTMVQTGIRPELLQTGSVAFELATDPVAREAQYAANEKMARAAGGMLAPVTRTERLLSVAGSHTSQFFKAMLAGARAADGSSLGAFIAERGPDHLLRKVAEGGWQWFVVQSCVEESFPELPHLLQQAYNAAHAAVTPLSEMEVASSYAAYFAELQGRGSDAEECRRLALERVVAGRPPCGKYVESICHWVLRYGGGADESFPMVQFLQEFAKTYGGTLLLGEDFVRAVAHTEIKEESMPFVRAACLAAQLTSPKVKDGFARLLSPGDVERLKTPGAQVRAREAEAAFRLGWPLYQQARGMDKEGCVPAFGRFLVRGILWLLQKEKHGREKVEFPDMAAISSAYAREVQGAPTPAGAQASRRAPSSGRAALAMSLKDCENPAVHALHVNEHVQVGKRYTCKDHPGRVFVLESLDGSGAKFVATTLFEGQVEVVEELAKLRQWRPTSSMMPEACSVERALALSPLVAMQPEWLRVQAQALLWRGYATHSVRNSELVFGLNPAAVFTGRAFKAKKLRLWPLGNLQLPKAGTTLPKRAVCVSFQGARFQVTAMRPASNFDRAGALAPYWWCKVAEDEDHATMQYVKVVYEELEVHVLQNELPLNQHELLSFAAPSEPVAASPGPKKRARVP</sequence>
<keyword evidence="2" id="KW-1185">Reference proteome</keyword>
<dbReference type="AlphaFoldDB" id="A0A812IBQ7"/>